<feature type="region of interest" description="Disordered" evidence="1">
    <location>
        <begin position="1"/>
        <end position="84"/>
    </location>
</feature>
<sequence>MNTPDVSPTPEATQAQPPKTAAKKVAAKKGSAQKPAAKQPAAKAPAVKKAAAPKAVSAKAAPAAKPAKPVKAAKPVKPVKAPKATKPVKLKIVRDSFTMPEADFALIEQIKQRALGWKQPAKKSEVLRAALQALQALPDAKVRQLLSGLTPIKKGRPQKPS</sequence>
<evidence type="ECO:0000313" key="2">
    <source>
        <dbReference type="EMBL" id="TBO28416.1"/>
    </source>
</evidence>
<feature type="compositionally biased region" description="Low complexity" evidence="1">
    <location>
        <begin position="9"/>
        <end position="20"/>
    </location>
</feature>
<evidence type="ECO:0008006" key="4">
    <source>
        <dbReference type="Google" id="ProtNLM"/>
    </source>
</evidence>
<dbReference type="OrthoDB" id="9182647at2"/>
<evidence type="ECO:0000256" key="1">
    <source>
        <dbReference type="SAM" id="MobiDB-lite"/>
    </source>
</evidence>
<keyword evidence="3" id="KW-1185">Reference proteome</keyword>
<evidence type="ECO:0000313" key="3">
    <source>
        <dbReference type="Proteomes" id="UP000292120"/>
    </source>
</evidence>
<proteinExistence type="predicted"/>
<comment type="caution">
    <text evidence="2">The sequence shown here is derived from an EMBL/GenBank/DDBJ whole genome shotgun (WGS) entry which is preliminary data.</text>
</comment>
<dbReference type="EMBL" id="SIXI01000007">
    <property type="protein sequence ID" value="TBO28416.1"/>
    <property type="molecule type" value="Genomic_DNA"/>
</dbReference>
<gene>
    <name evidence="2" type="ORF">EYS42_15550</name>
</gene>
<organism evidence="2 3">
    <name type="scientific">Aquabacterium lacunae</name>
    <dbReference type="NCBI Taxonomy" id="2528630"/>
    <lineage>
        <taxon>Bacteria</taxon>
        <taxon>Pseudomonadati</taxon>
        <taxon>Pseudomonadota</taxon>
        <taxon>Betaproteobacteria</taxon>
        <taxon>Burkholderiales</taxon>
        <taxon>Aquabacterium</taxon>
    </lineage>
</organism>
<dbReference type="RefSeq" id="WP_130969111.1">
    <property type="nucleotide sequence ID" value="NZ_SIXI01000007.1"/>
</dbReference>
<dbReference type="Proteomes" id="UP000292120">
    <property type="component" value="Unassembled WGS sequence"/>
</dbReference>
<protein>
    <recommendedName>
        <fullName evidence="4">Histone</fullName>
    </recommendedName>
</protein>
<feature type="compositionally biased region" description="Low complexity" evidence="1">
    <location>
        <begin position="28"/>
        <end position="84"/>
    </location>
</feature>
<dbReference type="AlphaFoldDB" id="A0A4Q9GZI7"/>
<name>A0A4Q9GZI7_9BURK</name>
<accession>A0A4Q9GZI7</accession>
<reference evidence="2 3" key="1">
    <citation type="submission" date="2019-02" db="EMBL/GenBank/DDBJ databases">
        <title>Aquabacterium sp. strain KMB7.</title>
        <authorList>
            <person name="Chen W.-M."/>
        </authorList>
    </citation>
    <scope>NUCLEOTIDE SEQUENCE [LARGE SCALE GENOMIC DNA]</scope>
    <source>
        <strain evidence="2 3">KMB7</strain>
    </source>
</reference>